<comment type="caution">
    <text evidence="3">The sequence shown here is derived from an EMBL/GenBank/DDBJ whole genome shotgun (WGS) entry which is preliminary data.</text>
</comment>
<dbReference type="PANTHER" id="PTHR42760:SF133">
    <property type="entry name" value="3-OXOACYL-[ACYL-CARRIER-PROTEIN] REDUCTASE"/>
    <property type="match status" value="1"/>
</dbReference>
<sequence length="262" mass="28152">MEQSVKGQVAIVTGAGQGIGRAIALRLSQDGMNVVLVDLQGDAVARVADEIRANGGEAIALSLNILHAEDRQRMIESALSTFHRLDALVNNAGVQRIALPLDVNEEHWDHIMDVNAKATYFCCQMALRHMIEQKNNGRIVNIASIAGKMASTTYHPIYNVSKAAVLAMTKTLALYAARYGVRVNAVCPGMIETSMQDMVDHEIGRITGQAPAEIHVERNARIPLGYMGDGADVAAIVSFLVGPDSHYMTGQALNADGGVLTY</sequence>
<protein>
    <submittedName>
        <fullName evidence="3">Beta-ketoacyl-ACP reductase</fullName>
    </submittedName>
</protein>
<accession>A0ABQ6FL87</accession>
<dbReference type="SUPFAM" id="SSF51735">
    <property type="entry name" value="NAD(P)-binding Rossmann-fold domains"/>
    <property type="match status" value="1"/>
</dbReference>
<reference evidence="3 4" key="1">
    <citation type="submission" date="2023-02" db="EMBL/GenBank/DDBJ databases">
        <title>Dictyobacter halimunensis sp. nov., a new member of the class Ktedonobacteria from forest soil in a geothermal area.</title>
        <authorList>
            <person name="Rachmania M.K."/>
            <person name="Ningsih F."/>
            <person name="Sakai Y."/>
            <person name="Yabe S."/>
            <person name="Yokota A."/>
            <person name="Sjamsuridzal W."/>
        </authorList>
    </citation>
    <scope>NUCLEOTIDE SEQUENCE [LARGE SCALE GENOMIC DNA]</scope>
    <source>
        <strain evidence="3 4">S3.2.2.5</strain>
    </source>
</reference>
<evidence type="ECO:0000313" key="4">
    <source>
        <dbReference type="Proteomes" id="UP001344906"/>
    </source>
</evidence>
<proteinExistence type="inferred from homology"/>
<organism evidence="3 4">
    <name type="scientific">Dictyobacter halimunensis</name>
    <dbReference type="NCBI Taxonomy" id="3026934"/>
    <lineage>
        <taxon>Bacteria</taxon>
        <taxon>Bacillati</taxon>
        <taxon>Chloroflexota</taxon>
        <taxon>Ktedonobacteria</taxon>
        <taxon>Ktedonobacterales</taxon>
        <taxon>Dictyobacteraceae</taxon>
        <taxon>Dictyobacter</taxon>
    </lineage>
</organism>
<dbReference type="RefSeq" id="WP_338247692.1">
    <property type="nucleotide sequence ID" value="NZ_BSRI01000001.1"/>
</dbReference>
<dbReference type="InterPro" id="IPR036291">
    <property type="entry name" value="NAD(P)-bd_dom_sf"/>
</dbReference>
<dbReference type="InterPro" id="IPR020904">
    <property type="entry name" value="Sc_DH/Rdtase_CS"/>
</dbReference>
<dbReference type="EMBL" id="BSRI01000001">
    <property type="protein sequence ID" value="GLV53973.1"/>
    <property type="molecule type" value="Genomic_DNA"/>
</dbReference>
<dbReference type="NCBIfam" id="NF005559">
    <property type="entry name" value="PRK07231.1"/>
    <property type="match status" value="1"/>
</dbReference>
<keyword evidence="4" id="KW-1185">Reference proteome</keyword>
<dbReference type="Proteomes" id="UP001344906">
    <property type="component" value="Unassembled WGS sequence"/>
</dbReference>
<comment type="similarity">
    <text evidence="1">Belongs to the short-chain dehydrogenases/reductases (SDR) family.</text>
</comment>
<dbReference type="PRINTS" id="PR00081">
    <property type="entry name" value="GDHRDH"/>
</dbReference>
<dbReference type="Pfam" id="PF13561">
    <property type="entry name" value="adh_short_C2"/>
    <property type="match status" value="1"/>
</dbReference>
<keyword evidence="2" id="KW-0560">Oxidoreductase</keyword>
<evidence type="ECO:0000256" key="1">
    <source>
        <dbReference type="ARBA" id="ARBA00006484"/>
    </source>
</evidence>
<dbReference type="PRINTS" id="PR00080">
    <property type="entry name" value="SDRFAMILY"/>
</dbReference>
<dbReference type="PANTHER" id="PTHR42760">
    <property type="entry name" value="SHORT-CHAIN DEHYDROGENASES/REDUCTASES FAMILY MEMBER"/>
    <property type="match status" value="1"/>
</dbReference>
<dbReference type="InterPro" id="IPR002347">
    <property type="entry name" value="SDR_fam"/>
</dbReference>
<evidence type="ECO:0000256" key="2">
    <source>
        <dbReference type="ARBA" id="ARBA00023002"/>
    </source>
</evidence>
<name>A0ABQ6FL87_9CHLR</name>
<dbReference type="Gene3D" id="3.40.50.720">
    <property type="entry name" value="NAD(P)-binding Rossmann-like Domain"/>
    <property type="match status" value="1"/>
</dbReference>
<dbReference type="PROSITE" id="PS00061">
    <property type="entry name" value="ADH_SHORT"/>
    <property type="match status" value="1"/>
</dbReference>
<gene>
    <name evidence="3" type="primary">fabG_1</name>
    <name evidence="3" type="ORF">KDH_08240</name>
</gene>
<evidence type="ECO:0000313" key="3">
    <source>
        <dbReference type="EMBL" id="GLV53973.1"/>
    </source>
</evidence>